<proteinExistence type="inferred from homology"/>
<evidence type="ECO:0000256" key="1">
    <source>
        <dbReference type="ARBA" id="ARBA00006817"/>
    </source>
</evidence>
<accession>A0A084SGX6</accession>
<dbReference type="EMBL" id="JPMI01000351">
    <property type="protein sequence ID" value="KFA87711.1"/>
    <property type="molecule type" value="Genomic_DNA"/>
</dbReference>
<dbReference type="Pfam" id="PF08327">
    <property type="entry name" value="AHSA1"/>
    <property type="match status" value="2"/>
</dbReference>
<dbReference type="Proteomes" id="UP000028547">
    <property type="component" value="Unassembled WGS sequence"/>
</dbReference>
<dbReference type="SUPFAM" id="SSF55961">
    <property type="entry name" value="Bet v1-like"/>
    <property type="match status" value="2"/>
</dbReference>
<feature type="domain" description="Activator of Hsp90 ATPase homologue 1/2-like C-terminal" evidence="2">
    <location>
        <begin position="166"/>
        <end position="271"/>
    </location>
</feature>
<gene>
    <name evidence="3" type="ORF">Q664_46020</name>
</gene>
<sequence length="288" mass="31957">MSGTFQAMVHVAAPRATVYRALTDPAALRAWLAEFAEVSLPERRFEFWGRYTPQGERGRQQLLIAQPDKLLSFAWTLDGTRTNVMFQLQDAGPSATLLALSQDGIPPMEELMAPTGRRDGLHTLHTFWGLALANLAEWAEGRELTPRCDFSASRSNEIRIELTIPAPPSQVFDSLIDPARISRWFGWEAEVEPRVGGRITLGADGTISEFQPGRLLAYAEPGMTTRWELTEAGGKTRLTFLQQGFQGDELDNVAQHEAGWAAGLAELKRLHELGPRWRPLIGELAPQG</sequence>
<comment type="caution">
    <text evidence="3">The sequence shown here is derived from an EMBL/GenBank/DDBJ whole genome shotgun (WGS) entry which is preliminary data.</text>
</comment>
<dbReference type="InterPro" id="IPR013538">
    <property type="entry name" value="ASHA1/2-like_C"/>
</dbReference>
<dbReference type="AlphaFoldDB" id="A0A084SGX6"/>
<dbReference type="RefSeq" id="WP_043411390.1">
    <property type="nucleotide sequence ID" value="NZ_JPMI01000351.1"/>
</dbReference>
<feature type="domain" description="Activator of Hsp90 ATPase homologue 1/2-like C-terminal" evidence="2">
    <location>
        <begin position="13"/>
        <end position="111"/>
    </location>
</feature>
<evidence type="ECO:0000313" key="4">
    <source>
        <dbReference type="Proteomes" id="UP000028547"/>
    </source>
</evidence>
<organism evidence="3 4">
    <name type="scientific">Archangium violaceum Cb vi76</name>
    <dbReference type="NCBI Taxonomy" id="1406225"/>
    <lineage>
        <taxon>Bacteria</taxon>
        <taxon>Pseudomonadati</taxon>
        <taxon>Myxococcota</taxon>
        <taxon>Myxococcia</taxon>
        <taxon>Myxococcales</taxon>
        <taxon>Cystobacterineae</taxon>
        <taxon>Archangiaceae</taxon>
        <taxon>Archangium</taxon>
    </lineage>
</organism>
<dbReference type="InterPro" id="IPR023393">
    <property type="entry name" value="START-like_dom_sf"/>
</dbReference>
<protein>
    <recommendedName>
        <fullName evidence="2">Activator of Hsp90 ATPase homologue 1/2-like C-terminal domain-containing protein</fullName>
    </recommendedName>
</protein>
<name>A0A084SGX6_9BACT</name>
<evidence type="ECO:0000259" key="2">
    <source>
        <dbReference type="Pfam" id="PF08327"/>
    </source>
</evidence>
<reference evidence="3 4" key="1">
    <citation type="submission" date="2014-07" db="EMBL/GenBank/DDBJ databases">
        <title>Draft Genome Sequence of Gephyronic Acid Producer, Cystobacter violaceus Strain Cb vi76.</title>
        <authorList>
            <person name="Stevens D.C."/>
            <person name="Young J."/>
            <person name="Carmichael R."/>
            <person name="Tan J."/>
            <person name="Taylor R.E."/>
        </authorList>
    </citation>
    <scope>NUCLEOTIDE SEQUENCE [LARGE SCALE GENOMIC DNA]</scope>
    <source>
        <strain evidence="3 4">Cb vi76</strain>
    </source>
</reference>
<comment type="similarity">
    <text evidence="1">Belongs to the AHA1 family.</text>
</comment>
<dbReference type="Gene3D" id="3.30.530.20">
    <property type="match status" value="2"/>
</dbReference>
<evidence type="ECO:0000313" key="3">
    <source>
        <dbReference type="EMBL" id="KFA87711.1"/>
    </source>
</evidence>
<dbReference type="CDD" id="cd07814">
    <property type="entry name" value="SRPBCC_CalC_Aha1-like"/>
    <property type="match status" value="2"/>
</dbReference>